<dbReference type="InterPro" id="IPR029787">
    <property type="entry name" value="Nucleotide_cyclase"/>
</dbReference>
<dbReference type="Gene3D" id="3.30.70.1230">
    <property type="entry name" value="Nucleotide cyclase"/>
    <property type="match status" value="1"/>
</dbReference>
<feature type="non-terminal residue" evidence="1">
    <location>
        <position position="71"/>
    </location>
</feature>
<feature type="non-terminal residue" evidence="1">
    <location>
        <position position="1"/>
    </location>
</feature>
<protein>
    <recommendedName>
        <fullName evidence="3">Adenylate/guanylate cyclase domain-containing protein</fullName>
    </recommendedName>
</protein>
<name>A0ABT4MMX0_9NOCA</name>
<organism evidence="1 2">
    <name type="scientific">Rhodococcus ruber</name>
    <dbReference type="NCBI Taxonomy" id="1830"/>
    <lineage>
        <taxon>Bacteria</taxon>
        <taxon>Bacillati</taxon>
        <taxon>Actinomycetota</taxon>
        <taxon>Actinomycetes</taxon>
        <taxon>Mycobacteriales</taxon>
        <taxon>Nocardiaceae</taxon>
        <taxon>Rhodococcus</taxon>
    </lineage>
</organism>
<keyword evidence="2" id="KW-1185">Reference proteome</keyword>
<comment type="caution">
    <text evidence="1">The sequence shown here is derived from an EMBL/GenBank/DDBJ whole genome shotgun (WGS) entry which is preliminary data.</text>
</comment>
<evidence type="ECO:0008006" key="3">
    <source>
        <dbReference type="Google" id="ProtNLM"/>
    </source>
</evidence>
<dbReference type="Proteomes" id="UP001081071">
    <property type="component" value="Unassembled WGS sequence"/>
</dbReference>
<dbReference type="EMBL" id="JAPWIJ010000057">
    <property type="protein sequence ID" value="MCZ4522341.1"/>
    <property type="molecule type" value="Genomic_DNA"/>
</dbReference>
<accession>A0ABT4MMX0</accession>
<proteinExistence type="predicted"/>
<sequence>LQNGFNKMVVGLDERVRLRSLFGRHVGHAVAQRALASAPRLGGETRTVAVLFIDLVGTTARAERESAEAVV</sequence>
<gene>
    <name evidence="1" type="ORF">O4220_27805</name>
</gene>
<evidence type="ECO:0000313" key="2">
    <source>
        <dbReference type="Proteomes" id="UP001081071"/>
    </source>
</evidence>
<evidence type="ECO:0000313" key="1">
    <source>
        <dbReference type="EMBL" id="MCZ4522341.1"/>
    </source>
</evidence>
<reference evidence="1" key="1">
    <citation type="submission" date="2022-12" db="EMBL/GenBank/DDBJ databases">
        <authorList>
            <person name="Krivoruchko A.V."/>
            <person name="Elkin A."/>
        </authorList>
    </citation>
    <scope>NUCLEOTIDE SEQUENCE</scope>
    <source>
        <strain evidence="1">IEGM 1391</strain>
    </source>
</reference>